<reference evidence="4" key="3">
    <citation type="submission" date="2019-09" db="EMBL/GenBank/DDBJ databases">
        <title>Co-occurence of chitin degradation, pigmentation and bioactivity in marine Pseudoalteromonas.</title>
        <authorList>
            <person name="Sonnenschein E.C."/>
            <person name="Bech P.K."/>
        </authorList>
    </citation>
    <scope>NUCLEOTIDE SEQUENCE</scope>
    <source>
        <strain evidence="4">S3790</strain>
        <strain evidence="5 6">S3895</strain>
    </source>
</reference>
<evidence type="ECO:0000256" key="1">
    <source>
        <dbReference type="ARBA" id="ARBA00022450"/>
    </source>
</evidence>
<dbReference type="EMBL" id="PNBX01000116">
    <property type="protein sequence ID" value="TMO63766.1"/>
    <property type="molecule type" value="Genomic_DNA"/>
</dbReference>
<dbReference type="Gene3D" id="3.40.50.720">
    <property type="entry name" value="NAD(P)-binding Rossmann-like Domain"/>
    <property type="match status" value="1"/>
</dbReference>
<feature type="domain" description="Thioester reductase (TE)" evidence="3">
    <location>
        <begin position="14"/>
        <end position="256"/>
    </location>
</feature>
<dbReference type="InterPro" id="IPR036291">
    <property type="entry name" value="NAD(P)-bd_dom_sf"/>
</dbReference>
<gene>
    <name evidence="4" type="ORF">CWC19_18990</name>
    <name evidence="5" type="ORF">CWC20_12645</name>
</gene>
<organism evidence="4 7">
    <name type="scientific">Pseudoalteromonas aurantia</name>
    <dbReference type="NCBI Taxonomy" id="43654"/>
    <lineage>
        <taxon>Bacteria</taxon>
        <taxon>Pseudomonadati</taxon>
        <taxon>Pseudomonadota</taxon>
        <taxon>Gammaproteobacteria</taxon>
        <taxon>Alteromonadales</taxon>
        <taxon>Pseudoalteromonadaceae</taxon>
        <taxon>Pseudoalteromonas</taxon>
    </lineage>
</organism>
<dbReference type="NCBIfam" id="TIGR01746">
    <property type="entry name" value="Thioester-redct"/>
    <property type="match status" value="1"/>
</dbReference>
<dbReference type="PANTHER" id="PTHR44845:SF6">
    <property type="entry name" value="BETA-ALANINE-ACTIVATING ENZYME"/>
    <property type="match status" value="1"/>
</dbReference>
<dbReference type="InterPro" id="IPR013120">
    <property type="entry name" value="FAR_NAD-bd"/>
</dbReference>
<evidence type="ECO:0000313" key="5">
    <source>
        <dbReference type="EMBL" id="TMO73705.1"/>
    </source>
</evidence>
<keyword evidence="1" id="KW-0596">Phosphopantetheine</keyword>
<evidence type="ECO:0000259" key="3">
    <source>
        <dbReference type="Pfam" id="PF07993"/>
    </source>
</evidence>
<dbReference type="InterPro" id="IPR010080">
    <property type="entry name" value="Thioester_reductase-like_dom"/>
</dbReference>
<evidence type="ECO:0000313" key="7">
    <source>
        <dbReference type="Proteomes" id="UP000307217"/>
    </source>
</evidence>
<keyword evidence="2" id="KW-0597">Phosphoprotein</keyword>
<dbReference type="Pfam" id="PF07993">
    <property type="entry name" value="NAD_binding_4"/>
    <property type="match status" value="1"/>
</dbReference>
<evidence type="ECO:0000313" key="6">
    <source>
        <dbReference type="Proteomes" id="UP000307164"/>
    </source>
</evidence>
<protein>
    <submittedName>
        <fullName evidence="4">Thioester reductase</fullName>
    </submittedName>
</protein>
<dbReference type="SUPFAM" id="SSF51735">
    <property type="entry name" value="NAD(P)-binding Rossmann-fold domains"/>
    <property type="match status" value="1"/>
</dbReference>
<accession>A0A5S3V0D6</accession>
<sequence>MSNNAAFLPDNYLLTGASGVLGGCILTELLASTDGKIYCMSREQDLDNARSRILAMVDLYDPKGKVADQVSRISVIYGDLGKELLGLSRDNYDTLVSQAKVVIHCAAKLSLIAEYPALREENVVGTERIAKLCMDANIPLLYTSSFSVIGDKLYEPGFMLKEDKVDYGQCFDDLGYEQTKFESEVLLNDLAKQGLQMAIVRPGNIWGDSEHGRYPLTGTTVKGIYYEMVRALVETGYTFHSTDDFDVTPVDYVAKASLAVVKNINTVSGQTFNLVNPHPPTYNGIVDLLREYGYEVRNVPCDDYFQALHEDRMLLNGKPYHSSFTDILALIGDDDDLSEQAKYDTSSIQALLEGTGISCPKLDNKLMKTLLDHCVASGLIKAPADQHPLAEISEEITAKVFMEHLYDA</sequence>
<reference evidence="6 7" key="1">
    <citation type="submission" date="2018-01" db="EMBL/GenBank/DDBJ databases">
        <authorList>
            <person name="Paulsen S."/>
            <person name="Gram L.K."/>
        </authorList>
    </citation>
    <scope>NUCLEOTIDE SEQUENCE [LARGE SCALE GENOMIC DNA]</scope>
    <source>
        <strain evidence="4 7">S3790</strain>
        <strain evidence="5 6">S3895</strain>
    </source>
</reference>
<proteinExistence type="predicted"/>
<dbReference type="Proteomes" id="UP000307164">
    <property type="component" value="Unassembled WGS sequence"/>
</dbReference>
<dbReference type="OrthoDB" id="9810734at2"/>
<reference evidence="7" key="2">
    <citation type="submission" date="2019-06" db="EMBL/GenBank/DDBJ databases">
        <title>Co-occurence of chitin degradation, pigmentation and bioactivity in marine Pseudoalteromonas.</title>
        <authorList>
            <person name="Sonnenschein E.C."/>
            <person name="Bech P.K."/>
        </authorList>
    </citation>
    <scope>NUCLEOTIDE SEQUENCE [LARGE SCALE GENOMIC DNA]</scope>
    <source>
        <strain evidence="7">S3790</strain>
    </source>
</reference>
<evidence type="ECO:0000256" key="2">
    <source>
        <dbReference type="ARBA" id="ARBA00022553"/>
    </source>
</evidence>
<dbReference type="AlphaFoldDB" id="A0A5S3V0D6"/>
<keyword evidence="6" id="KW-1185">Reference proteome</keyword>
<dbReference type="RefSeq" id="WP_138593463.1">
    <property type="nucleotide sequence ID" value="NZ_PNBW01000055.1"/>
</dbReference>
<dbReference type="EMBL" id="PNBW01000055">
    <property type="protein sequence ID" value="TMO73705.1"/>
    <property type="molecule type" value="Genomic_DNA"/>
</dbReference>
<evidence type="ECO:0000313" key="4">
    <source>
        <dbReference type="EMBL" id="TMO63766.1"/>
    </source>
</evidence>
<comment type="caution">
    <text evidence="4">The sequence shown here is derived from an EMBL/GenBank/DDBJ whole genome shotgun (WGS) entry which is preliminary data.</text>
</comment>
<dbReference type="PANTHER" id="PTHR44845">
    <property type="entry name" value="CARRIER DOMAIN-CONTAINING PROTEIN"/>
    <property type="match status" value="1"/>
</dbReference>
<name>A0A5S3V0D6_9GAMM</name>
<dbReference type="Proteomes" id="UP000307217">
    <property type="component" value="Unassembled WGS sequence"/>
</dbReference>